<keyword evidence="1" id="KW-1185">Reference proteome</keyword>
<protein>
    <submittedName>
        <fullName evidence="2">Orphan protein</fullName>
    </submittedName>
</protein>
<evidence type="ECO:0000313" key="1">
    <source>
        <dbReference type="Proteomes" id="UP000036681"/>
    </source>
</evidence>
<reference evidence="2" key="1">
    <citation type="submission" date="2017-02" db="UniProtKB">
        <authorList>
            <consortium name="WormBaseParasite"/>
        </authorList>
    </citation>
    <scope>IDENTIFICATION</scope>
</reference>
<organism evidence="1 2">
    <name type="scientific">Ascaris lumbricoides</name>
    <name type="common">Giant roundworm</name>
    <dbReference type="NCBI Taxonomy" id="6252"/>
    <lineage>
        <taxon>Eukaryota</taxon>
        <taxon>Metazoa</taxon>
        <taxon>Ecdysozoa</taxon>
        <taxon>Nematoda</taxon>
        <taxon>Chromadorea</taxon>
        <taxon>Rhabditida</taxon>
        <taxon>Spirurina</taxon>
        <taxon>Ascaridomorpha</taxon>
        <taxon>Ascaridoidea</taxon>
        <taxon>Ascarididae</taxon>
        <taxon>Ascaris</taxon>
    </lineage>
</organism>
<dbReference type="Proteomes" id="UP000036681">
    <property type="component" value="Unplaced"/>
</dbReference>
<dbReference type="AlphaFoldDB" id="A0A0M3IUQ8"/>
<name>A0A0M3IUQ8_ASCLU</name>
<evidence type="ECO:0000313" key="2">
    <source>
        <dbReference type="WBParaSite" id="ALUE_0002248601-mRNA-1"/>
    </source>
</evidence>
<dbReference type="WBParaSite" id="ALUE_0002248601-mRNA-1">
    <property type="protein sequence ID" value="ALUE_0002248601-mRNA-1"/>
    <property type="gene ID" value="ALUE_0002248601"/>
</dbReference>
<sequence length="43" mass="4883">MRHAKNLHFYAALALLKQPFSKTQKFCAFNGNCKSAITDLKLI</sequence>
<accession>A0A0M3IUQ8</accession>
<proteinExistence type="predicted"/>